<dbReference type="GO" id="GO:0042780">
    <property type="term" value="P:tRNA 3'-end processing"/>
    <property type="evidence" value="ECO:0007669"/>
    <property type="project" value="UniProtKB-UniRule"/>
</dbReference>
<feature type="domain" description="HRDC" evidence="7">
    <location>
        <begin position="208"/>
        <end position="288"/>
    </location>
</feature>
<evidence type="ECO:0000256" key="1">
    <source>
        <dbReference type="ARBA" id="ARBA00022490"/>
    </source>
</evidence>
<dbReference type="Gene3D" id="3.30.420.10">
    <property type="entry name" value="Ribonuclease H-like superfamily/Ribonuclease H"/>
    <property type="match status" value="1"/>
</dbReference>
<keyword evidence="4 6" id="KW-0378">Hydrolase</keyword>
<dbReference type="SMART" id="SM00474">
    <property type="entry name" value="35EXOc"/>
    <property type="match status" value="1"/>
</dbReference>
<evidence type="ECO:0000259" key="7">
    <source>
        <dbReference type="PROSITE" id="PS50967"/>
    </source>
</evidence>
<organism evidence="8 9">
    <name type="scientific">Candidatus Nitrohelix vancouverensis</name>
    <dbReference type="NCBI Taxonomy" id="2705534"/>
    <lineage>
        <taxon>Bacteria</taxon>
        <taxon>Pseudomonadati</taxon>
        <taxon>Nitrospinota/Tectimicrobiota group</taxon>
        <taxon>Nitrospinota</taxon>
        <taxon>Nitrospinia</taxon>
        <taxon>Nitrospinales</taxon>
        <taxon>Nitrospinaceae</taxon>
        <taxon>Candidatus Nitrohelix</taxon>
    </lineage>
</organism>
<comment type="similarity">
    <text evidence="6">Belongs to the RNase D family.</text>
</comment>
<dbReference type="InterPro" id="IPR036397">
    <property type="entry name" value="RNaseH_sf"/>
</dbReference>
<dbReference type="GO" id="GO:0003676">
    <property type="term" value="F:nucleic acid binding"/>
    <property type="evidence" value="ECO:0007669"/>
    <property type="project" value="InterPro"/>
</dbReference>
<keyword evidence="3 6" id="KW-0540">Nuclease</keyword>
<dbReference type="InterPro" id="IPR002121">
    <property type="entry name" value="HRDC_dom"/>
</dbReference>
<dbReference type="PANTHER" id="PTHR47649">
    <property type="entry name" value="RIBONUCLEASE D"/>
    <property type="match status" value="1"/>
</dbReference>
<name>A0A7T0C3C4_9BACT</name>
<dbReference type="SMART" id="SM00341">
    <property type="entry name" value="HRDC"/>
    <property type="match status" value="1"/>
</dbReference>
<dbReference type="AlphaFoldDB" id="A0A7T0C3C4"/>
<dbReference type="Pfam" id="PF01612">
    <property type="entry name" value="DNA_pol_A_exo1"/>
    <property type="match status" value="1"/>
</dbReference>
<evidence type="ECO:0000256" key="3">
    <source>
        <dbReference type="ARBA" id="ARBA00022722"/>
    </source>
</evidence>
<dbReference type="KEGG" id="nva:G3M78_10385"/>
<evidence type="ECO:0000313" key="9">
    <source>
        <dbReference type="Proteomes" id="UP000594464"/>
    </source>
</evidence>
<proteinExistence type="inferred from homology"/>
<evidence type="ECO:0000313" key="8">
    <source>
        <dbReference type="EMBL" id="QPJ65774.1"/>
    </source>
</evidence>
<dbReference type="GO" id="GO:0005737">
    <property type="term" value="C:cytoplasm"/>
    <property type="evidence" value="ECO:0007669"/>
    <property type="project" value="UniProtKB-SubCell"/>
</dbReference>
<keyword evidence="5 6" id="KW-0269">Exonuclease</keyword>
<gene>
    <name evidence="6 8" type="primary">rnd</name>
    <name evidence="8" type="ORF">G3M78_10385</name>
</gene>
<dbReference type="InterPro" id="IPR002562">
    <property type="entry name" value="3'-5'_exonuclease_dom"/>
</dbReference>
<accession>A0A7T0C3C4</accession>
<keyword evidence="2 6" id="KW-0819">tRNA processing</keyword>
<dbReference type="GO" id="GO:0008408">
    <property type="term" value="F:3'-5' exonuclease activity"/>
    <property type="evidence" value="ECO:0007669"/>
    <property type="project" value="InterPro"/>
</dbReference>
<protein>
    <recommendedName>
        <fullName evidence="6">Ribonuclease D</fullName>
        <shortName evidence="6">RNase D</shortName>
        <ecNumber evidence="6">3.1.13.5</ecNumber>
    </recommendedName>
</protein>
<keyword evidence="1 6" id="KW-0963">Cytoplasm</keyword>
<dbReference type="PANTHER" id="PTHR47649:SF1">
    <property type="entry name" value="RIBONUCLEASE D"/>
    <property type="match status" value="1"/>
</dbReference>
<comment type="cofactor">
    <cofactor evidence="6">
        <name>a divalent metal cation</name>
        <dbReference type="ChEBI" id="CHEBI:60240"/>
    </cofactor>
</comment>
<dbReference type="GO" id="GO:0033890">
    <property type="term" value="F:ribonuclease D activity"/>
    <property type="evidence" value="ECO:0007669"/>
    <property type="project" value="UniProtKB-UniRule"/>
</dbReference>
<dbReference type="SUPFAM" id="SSF53098">
    <property type="entry name" value="Ribonuclease H-like"/>
    <property type="match status" value="1"/>
</dbReference>
<dbReference type="Proteomes" id="UP000594464">
    <property type="component" value="Chromosome"/>
</dbReference>
<dbReference type="NCBIfam" id="TIGR01388">
    <property type="entry name" value="rnd"/>
    <property type="match status" value="1"/>
</dbReference>
<reference evidence="9" key="1">
    <citation type="submission" date="2020-02" db="EMBL/GenBank/DDBJ databases">
        <title>Genomic and physiological characterization of two novel Nitrospinaceae genera.</title>
        <authorList>
            <person name="Mueller A.J."/>
            <person name="Jung M.-Y."/>
            <person name="Strachan C.R."/>
            <person name="Herbold C.W."/>
            <person name="Kirkegaard R.H."/>
            <person name="Daims H."/>
        </authorList>
    </citation>
    <scope>NUCLEOTIDE SEQUENCE [LARGE SCALE GENOMIC DNA]</scope>
</reference>
<dbReference type="EC" id="3.1.13.5" evidence="6"/>
<evidence type="ECO:0000256" key="6">
    <source>
        <dbReference type="HAMAP-Rule" id="MF_01899"/>
    </source>
</evidence>
<comment type="catalytic activity">
    <reaction evidence="6">
        <text>Exonucleolytic cleavage that removes extra residues from the 3'-terminus of tRNA to produce 5'-mononucleotides.</text>
        <dbReference type="EC" id="3.1.13.5"/>
    </reaction>
</comment>
<sequence>MYITTDEQLKELCDTLRGSEMLALDTEFVRERTYFHRLGLIQVANDEVSAAIDPITINDLEPFLEIIKDPKVLKVFHAARQDLEIFYRLCGMAVRPVFDTQIAAALVGWGSQISFAKIVHKVSKKHICKAHRYTDWCRRPLSEGQIEYALDDVRYLGPVYKRLNSLMNKMDRKEWIVGEFQCLEDPKNFQPSDPNKQFLKLKNIRSFKPRALSVLRELAAWRELEARSRDCLAKSIIRDETLIELARSAPKTMEGLRSLRGFYQKEAARSGKVILETIERGLNVPDSECPRLPESDGYTAPRGLEEILAAGVQVRAEEMKIEANVLADRKQIHDFVKCFERNQDLEEHFLFQSWRKECIGETLASLLHGRTALVIGQDRKAQLMKVESNGIHSE</sequence>
<dbReference type="Pfam" id="PF00570">
    <property type="entry name" value="HRDC"/>
    <property type="match status" value="1"/>
</dbReference>
<evidence type="ECO:0000256" key="4">
    <source>
        <dbReference type="ARBA" id="ARBA00022801"/>
    </source>
</evidence>
<dbReference type="InterPro" id="IPR012337">
    <property type="entry name" value="RNaseH-like_sf"/>
</dbReference>
<comment type="subcellular location">
    <subcellularLocation>
        <location evidence="6">Cytoplasm</location>
    </subcellularLocation>
</comment>
<evidence type="ECO:0000256" key="2">
    <source>
        <dbReference type="ARBA" id="ARBA00022694"/>
    </source>
</evidence>
<dbReference type="InterPro" id="IPR010997">
    <property type="entry name" value="HRDC-like_sf"/>
</dbReference>
<dbReference type="Gene3D" id="1.10.150.80">
    <property type="entry name" value="HRDC domain"/>
    <property type="match status" value="2"/>
</dbReference>
<dbReference type="CDD" id="cd06142">
    <property type="entry name" value="RNaseD_exo"/>
    <property type="match status" value="1"/>
</dbReference>
<dbReference type="GO" id="GO:0000166">
    <property type="term" value="F:nucleotide binding"/>
    <property type="evidence" value="ECO:0007669"/>
    <property type="project" value="InterPro"/>
</dbReference>
<dbReference type="EMBL" id="CP048620">
    <property type="protein sequence ID" value="QPJ65774.1"/>
    <property type="molecule type" value="Genomic_DNA"/>
</dbReference>
<comment type="function">
    <text evidence="6">Exonuclease involved in the 3' processing of various precursor tRNAs. Initiates hydrolysis at the 3'-terminus of an RNA molecule and releases 5'-mononucleotides.</text>
</comment>
<dbReference type="HAMAP" id="MF_01899">
    <property type="entry name" value="RNase_D"/>
    <property type="match status" value="1"/>
</dbReference>
<dbReference type="InterPro" id="IPR044876">
    <property type="entry name" value="HRDC_dom_sf"/>
</dbReference>
<dbReference type="InterPro" id="IPR006292">
    <property type="entry name" value="RNase_D"/>
</dbReference>
<dbReference type="SUPFAM" id="SSF47819">
    <property type="entry name" value="HRDC-like"/>
    <property type="match status" value="2"/>
</dbReference>
<dbReference type="PROSITE" id="PS50967">
    <property type="entry name" value="HRDC"/>
    <property type="match status" value="1"/>
</dbReference>
<dbReference type="InterPro" id="IPR051086">
    <property type="entry name" value="RNase_D-like"/>
</dbReference>
<evidence type="ECO:0000256" key="5">
    <source>
        <dbReference type="ARBA" id="ARBA00022839"/>
    </source>
</evidence>